<comment type="caution">
    <text evidence="1">The sequence shown here is derived from an EMBL/GenBank/DDBJ whole genome shotgun (WGS) entry which is preliminary data.</text>
</comment>
<dbReference type="EMBL" id="PDTI01000027">
    <property type="protein sequence ID" value="PIE62863.1"/>
    <property type="molecule type" value="Genomic_DNA"/>
</dbReference>
<dbReference type="Proteomes" id="UP000231203">
    <property type="component" value="Unassembled WGS sequence"/>
</dbReference>
<sequence length="651" mass="73703">MILQALYDYYERKAKLGEIAPIGFEWKKIPFLIVINKNGEFKRLEDTREDVAGKLVAKSFLVPQSVGRSGKNAWKKTFLLWDHYGYVLGYPKGDALKDRRRRNKLLGDIQTENEFLLGWKESEQFLAKLALPDLNNVLSALQNIPINPNVKALIKNVEGLIKAYEDSKKQLGTFIGALKTLPENIKMELSIQAILQFYETEQYKKVPESDNWMDCAGVSGANLSFQLEGENRLILSNTAVTRYQEEQTLKPQSDNEKKALCLITGIQDYIERLHEATPIKGGQATGKLVGFQKDRGFDSYGKTQAFNAPVGRYAQKAYTTALNTLIQTVSNKAIVGDTTVLFWAERPTIVEQTMPFVLTKPRDDPDRGSLAVKQLLESIRSGILSAESEKRFYVLGLSPNAARIAVRYWVSGTVAEFASHIIQHFDDLEIVHDNDAPEFFALSSMLSHTALEYKMSNVAPNTAGQVTEAVFKGIPYPLNLLHSTIRRIRAEQHITRIRAAIIKASINRFNRFYNKNKEEELTVALDKTNRNSAYLLGRLFAVLEKVQYRALAIETIRERYYGAFSSTPVTVFPQLMKLKNHHLDKLTSGKHFFENLIGEIVDGLDGSGTVPRQLSLEEQGRFAIGYYHQRQDLKFKEGKNTAENTEEKTND</sequence>
<dbReference type="InterPro" id="IPR010144">
    <property type="entry name" value="CRISPR-assoc_prot_Csd1-typ"/>
</dbReference>
<dbReference type="NCBIfam" id="TIGR01863">
    <property type="entry name" value="cas_Csd1"/>
    <property type="match status" value="1"/>
</dbReference>
<protein>
    <submittedName>
        <fullName evidence="1">Type I-C CRISPR-associated protein Cas8c/Csd1</fullName>
    </submittedName>
</protein>
<dbReference type="CDD" id="cd09757">
    <property type="entry name" value="Cas8c_I-C"/>
    <property type="match status" value="1"/>
</dbReference>
<reference evidence="1 2" key="1">
    <citation type="submission" date="2017-10" db="EMBL/GenBank/DDBJ databases">
        <title>Novel microbial diversity and functional potential in the marine mammal oral microbiome.</title>
        <authorList>
            <person name="Dudek N.K."/>
            <person name="Sun C.L."/>
            <person name="Burstein D."/>
            <person name="Kantor R.S."/>
            <person name="Aliaga Goltsman D.S."/>
            <person name="Bik E.M."/>
            <person name="Thomas B.C."/>
            <person name="Banfield J.F."/>
            <person name="Relman D.A."/>
        </authorList>
    </citation>
    <scope>NUCLEOTIDE SEQUENCE [LARGE SCALE GENOMIC DNA]</scope>
    <source>
        <strain evidence="1">DOLJORAL78_47_202</strain>
    </source>
</reference>
<dbReference type="AlphaFoldDB" id="A0A2G6MRY0"/>
<name>A0A2G6MRY0_9BACT</name>
<accession>A0A2G6MRY0</accession>
<dbReference type="Pfam" id="PF09709">
    <property type="entry name" value="Cas_Csd1"/>
    <property type="match status" value="1"/>
</dbReference>
<gene>
    <name evidence="1" type="primary">cas8c</name>
    <name evidence="1" type="ORF">CSA25_03225</name>
</gene>
<evidence type="ECO:0000313" key="1">
    <source>
        <dbReference type="EMBL" id="PIE62863.1"/>
    </source>
</evidence>
<organism evidence="1 2">
    <name type="scientific">Desulfobacter postgatei</name>
    <dbReference type="NCBI Taxonomy" id="2293"/>
    <lineage>
        <taxon>Bacteria</taxon>
        <taxon>Pseudomonadati</taxon>
        <taxon>Thermodesulfobacteriota</taxon>
        <taxon>Desulfobacteria</taxon>
        <taxon>Desulfobacterales</taxon>
        <taxon>Desulfobacteraceae</taxon>
        <taxon>Desulfobacter</taxon>
    </lineage>
</organism>
<proteinExistence type="predicted"/>
<evidence type="ECO:0000313" key="2">
    <source>
        <dbReference type="Proteomes" id="UP000231203"/>
    </source>
</evidence>